<sequence>SEFQSELLFSYQDFGQNAALINNLGDIVTIQEEEKEKESFAAIRAIFCHKSNN</sequence>
<gene>
    <name evidence="1" type="ORF">SCALOS_LOCUS10232</name>
</gene>
<reference evidence="1" key="1">
    <citation type="submission" date="2021-06" db="EMBL/GenBank/DDBJ databases">
        <authorList>
            <person name="Kallberg Y."/>
            <person name="Tangrot J."/>
            <person name="Rosling A."/>
        </authorList>
    </citation>
    <scope>NUCLEOTIDE SEQUENCE</scope>
    <source>
        <strain evidence="1">AU212A</strain>
    </source>
</reference>
<name>A0ACA9P5U1_9GLOM</name>
<accession>A0ACA9P5U1</accession>
<comment type="caution">
    <text evidence="1">The sequence shown here is derived from an EMBL/GenBank/DDBJ whole genome shotgun (WGS) entry which is preliminary data.</text>
</comment>
<organism evidence="1 2">
    <name type="scientific">Scutellospora calospora</name>
    <dbReference type="NCBI Taxonomy" id="85575"/>
    <lineage>
        <taxon>Eukaryota</taxon>
        <taxon>Fungi</taxon>
        <taxon>Fungi incertae sedis</taxon>
        <taxon>Mucoromycota</taxon>
        <taxon>Glomeromycotina</taxon>
        <taxon>Glomeromycetes</taxon>
        <taxon>Diversisporales</taxon>
        <taxon>Gigasporaceae</taxon>
        <taxon>Scutellospora</taxon>
    </lineage>
</organism>
<keyword evidence="2" id="KW-1185">Reference proteome</keyword>
<evidence type="ECO:0000313" key="2">
    <source>
        <dbReference type="Proteomes" id="UP000789860"/>
    </source>
</evidence>
<proteinExistence type="predicted"/>
<feature type="non-terminal residue" evidence="1">
    <location>
        <position position="53"/>
    </location>
</feature>
<feature type="non-terminal residue" evidence="1">
    <location>
        <position position="1"/>
    </location>
</feature>
<protein>
    <submittedName>
        <fullName evidence="1">5119_t:CDS:1</fullName>
    </submittedName>
</protein>
<evidence type="ECO:0000313" key="1">
    <source>
        <dbReference type="EMBL" id="CAG8693689.1"/>
    </source>
</evidence>
<dbReference type="EMBL" id="CAJVPM010036779">
    <property type="protein sequence ID" value="CAG8693689.1"/>
    <property type="molecule type" value="Genomic_DNA"/>
</dbReference>
<dbReference type="Proteomes" id="UP000789860">
    <property type="component" value="Unassembled WGS sequence"/>
</dbReference>